<dbReference type="VEuPathDB" id="VectorBase:AFUN021653"/>
<protein>
    <recommendedName>
        <fullName evidence="3">Protein TsetseEP domain-containing protein</fullName>
    </recommendedName>
</protein>
<dbReference type="AlphaFoldDB" id="A0A4Y0BLZ7"/>
<evidence type="ECO:0000256" key="1">
    <source>
        <dbReference type="SAM" id="SignalP"/>
    </source>
</evidence>
<feature type="signal peptide" evidence="1">
    <location>
        <begin position="1"/>
        <end position="15"/>
    </location>
</feature>
<feature type="chain" id="PRO_5021393473" description="Protein TsetseEP domain-containing protein" evidence="1">
    <location>
        <begin position="16"/>
        <end position="237"/>
    </location>
</feature>
<organism evidence="2">
    <name type="scientific">Anopheles funestus</name>
    <name type="common">African malaria mosquito</name>
    <dbReference type="NCBI Taxonomy" id="62324"/>
    <lineage>
        <taxon>Eukaryota</taxon>
        <taxon>Metazoa</taxon>
        <taxon>Ecdysozoa</taxon>
        <taxon>Arthropoda</taxon>
        <taxon>Hexapoda</taxon>
        <taxon>Insecta</taxon>
        <taxon>Pterygota</taxon>
        <taxon>Neoptera</taxon>
        <taxon>Endopterygota</taxon>
        <taxon>Diptera</taxon>
        <taxon>Nematocera</taxon>
        <taxon>Culicoidea</taxon>
        <taxon>Culicidae</taxon>
        <taxon>Anophelinae</taxon>
        <taxon>Anopheles</taxon>
    </lineage>
</organism>
<name>A0A4Y0BLZ7_ANOFN</name>
<keyword evidence="1" id="KW-0732">Signal</keyword>
<evidence type="ECO:0000313" key="2">
    <source>
        <dbReference type="EnsemblMetazoa" id="AFUN021653-PA"/>
    </source>
</evidence>
<evidence type="ECO:0008006" key="3">
    <source>
        <dbReference type="Google" id="ProtNLM"/>
    </source>
</evidence>
<sequence>MKSFIVLLAIGIVAAGRPETEDVIITFKKLLPLYNSSLDEAQTVINTVKSDVMHQLAQVHLGIIDKKEAFVQIVIEREETIHQVIGAQRTADNLCLSFVNASSEMNVNLAGVSFTNCINKADEAINGNLASYYGYINTMEQQVSWIRLLDVFQGHNVFHSPQPIIDKLHAKMNLLMNNNGTASRLENVTEQVYNDLSFIQNNYNACMQEAFNLFEQGVNMCQMQMQLICGADLSVQN</sequence>
<dbReference type="EnsemblMetazoa" id="AFUN021653-RA">
    <property type="protein sequence ID" value="AFUN021653-PA"/>
    <property type="gene ID" value="AFUN021653"/>
</dbReference>
<accession>A0A4Y0BLZ7</accession>
<dbReference type="VEuPathDB" id="VectorBase:AFUN2_004579"/>
<reference evidence="2" key="1">
    <citation type="submission" date="2020-05" db="UniProtKB">
        <authorList>
            <consortium name="EnsemblMetazoa"/>
        </authorList>
    </citation>
    <scope>IDENTIFICATION</scope>
    <source>
        <strain evidence="2">FUMOZ</strain>
    </source>
</reference>
<proteinExistence type="predicted"/>